<dbReference type="Proteomes" id="UP001162164">
    <property type="component" value="Unassembled WGS sequence"/>
</dbReference>
<evidence type="ECO:0000313" key="1">
    <source>
        <dbReference type="EMBL" id="KAJ8973697.1"/>
    </source>
</evidence>
<protein>
    <submittedName>
        <fullName evidence="1">Uncharacterized protein</fullName>
    </submittedName>
</protein>
<keyword evidence="2" id="KW-1185">Reference proteome</keyword>
<proteinExistence type="predicted"/>
<sequence length="104" mass="12088">MECWHNYQYKEARKETTRAFDLESWNQNLLSADDAGPNSVENEILKYMITNKKLFSKVLSALEDVGGKVDILTERVQQLTNNIPEEVINVRSFTDTFPLNNKNY</sequence>
<name>A0ABQ9J7K5_9CUCU</name>
<gene>
    <name evidence="1" type="ORF">NQ317_015363</name>
</gene>
<dbReference type="EMBL" id="JAPWTJ010001131">
    <property type="protein sequence ID" value="KAJ8973697.1"/>
    <property type="molecule type" value="Genomic_DNA"/>
</dbReference>
<comment type="caution">
    <text evidence="1">The sequence shown here is derived from an EMBL/GenBank/DDBJ whole genome shotgun (WGS) entry which is preliminary data.</text>
</comment>
<accession>A0ABQ9J7K5</accession>
<evidence type="ECO:0000313" key="2">
    <source>
        <dbReference type="Proteomes" id="UP001162164"/>
    </source>
</evidence>
<reference evidence="1" key="1">
    <citation type="journal article" date="2023" name="Insect Mol. Biol.">
        <title>Genome sequencing provides insights into the evolution of gene families encoding plant cell wall-degrading enzymes in longhorned beetles.</title>
        <authorList>
            <person name="Shin N.R."/>
            <person name="Okamura Y."/>
            <person name="Kirsch R."/>
            <person name="Pauchet Y."/>
        </authorList>
    </citation>
    <scope>NUCLEOTIDE SEQUENCE</scope>
    <source>
        <strain evidence="1">MMC_N1</strain>
    </source>
</reference>
<organism evidence="1 2">
    <name type="scientific">Molorchus minor</name>
    <dbReference type="NCBI Taxonomy" id="1323400"/>
    <lineage>
        <taxon>Eukaryota</taxon>
        <taxon>Metazoa</taxon>
        <taxon>Ecdysozoa</taxon>
        <taxon>Arthropoda</taxon>
        <taxon>Hexapoda</taxon>
        <taxon>Insecta</taxon>
        <taxon>Pterygota</taxon>
        <taxon>Neoptera</taxon>
        <taxon>Endopterygota</taxon>
        <taxon>Coleoptera</taxon>
        <taxon>Polyphaga</taxon>
        <taxon>Cucujiformia</taxon>
        <taxon>Chrysomeloidea</taxon>
        <taxon>Cerambycidae</taxon>
        <taxon>Lamiinae</taxon>
        <taxon>Monochamini</taxon>
        <taxon>Molorchus</taxon>
    </lineage>
</organism>